<dbReference type="AlphaFoldDB" id="A0A401TLL8"/>
<protein>
    <submittedName>
        <fullName evidence="1">Uncharacterized protein</fullName>
    </submittedName>
</protein>
<organism evidence="1 2">
    <name type="scientific">Chiloscyllium punctatum</name>
    <name type="common">Brownbanded bambooshark</name>
    <name type="synonym">Hemiscyllium punctatum</name>
    <dbReference type="NCBI Taxonomy" id="137246"/>
    <lineage>
        <taxon>Eukaryota</taxon>
        <taxon>Metazoa</taxon>
        <taxon>Chordata</taxon>
        <taxon>Craniata</taxon>
        <taxon>Vertebrata</taxon>
        <taxon>Chondrichthyes</taxon>
        <taxon>Elasmobranchii</taxon>
        <taxon>Galeomorphii</taxon>
        <taxon>Galeoidea</taxon>
        <taxon>Orectolobiformes</taxon>
        <taxon>Hemiscylliidae</taxon>
        <taxon>Chiloscyllium</taxon>
    </lineage>
</organism>
<reference evidence="1 2" key="1">
    <citation type="journal article" date="2018" name="Nat. Ecol. Evol.">
        <title>Shark genomes provide insights into elasmobranch evolution and the origin of vertebrates.</title>
        <authorList>
            <person name="Hara Y"/>
            <person name="Yamaguchi K"/>
            <person name="Onimaru K"/>
            <person name="Kadota M"/>
            <person name="Koyanagi M"/>
            <person name="Keeley SD"/>
            <person name="Tatsumi K"/>
            <person name="Tanaka K"/>
            <person name="Motone F"/>
            <person name="Kageyama Y"/>
            <person name="Nozu R"/>
            <person name="Adachi N"/>
            <person name="Nishimura O"/>
            <person name="Nakagawa R"/>
            <person name="Tanegashima C"/>
            <person name="Kiyatake I"/>
            <person name="Matsumoto R"/>
            <person name="Murakumo K"/>
            <person name="Nishida K"/>
            <person name="Terakita A"/>
            <person name="Kuratani S"/>
            <person name="Sato K"/>
            <person name="Hyodo S Kuraku.S."/>
        </authorList>
    </citation>
    <scope>NUCLEOTIDE SEQUENCE [LARGE SCALE GENOMIC DNA]</scope>
</reference>
<gene>
    <name evidence="1" type="ORF">chiPu_0027607</name>
</gene>
<name>A0A401TLL8_CHIPU</name>
<accession>A0A401TLL8</accession>
<sequence>PAAALSSSPVGLPQRFVLSPDLQARLPTGEVVSIGQLASLANQQSGHPVNPGSKPVTFQIQGNKLTLAGAQVRQVAVGQPRQLQGNMVHLVSTGGHHIIGQPAQLALIQAMAQQTAQPAVGIQTPLQTVTGTQSAISTAAASPGLAVPIAAAQ</sequence>
<keyword evidence="2" id="KW-1185">Reference proteome</keyword>
<proteinExistence type="predicted"/>
<comment type="caution">
    <text evidence="1">The sequence shown here is derived from an EMBL/GenBank/DDBJ whole genome shotgun (WGS) entry which is preliminary data.</text>
</comment>
<feature type="non-terminal residue" evidence="1">
    <location>
        <position position="153"/>
    </location>
</feature>
<dbReference type="Proteomes" id="UP000287033">
    <property type="component" value="Unassembled WGS sequence"/>
</dbReference>
<evidence type="ECO:0000313" key="2">
    <source>
        <dbReference type="Proteomes" id="UP000287033"/>
    </source>
</evidence>
<evidence type="ECO:0000313" key="1">
    <source>
        <dbReference type="EMBL" id="GCC43561.1"/>
    </source>
</evidence>
<dbReference type="EMBL" id="BEZZ01108704">
    <property type="protein sequence ID" value="GCC43561.1"/>
    <property type="molecule type" value="Genomic_DNA"/>
</dbReference>
<dbReference type="OrthoDB" id="372624at2759"/>
<dbReference type="STRING" id="137246.A0A401TLL8"/>
<feature type="non-terminal residue" evidence="1">
    <location>
        <position position="1"/>
    </location>
</feature>